<dbReference type="HAMAP" id="MF_00163">
    <property type="entry name" value="Pep_deformylase"/>
    <property type="match status" value="1"/>
</dbReference>
<dbReference type="InterPro" id="IPR036821">
    <property type="entry name" value="Peptide_deformylase_sf"/>
</dbReference>
<dbReference type="InterPro" id="IPR023635">
    <property type="entry name" value="Peptide_deformylase"/>
</dbReference>
<dbReference type="GO" id="GO:0006412">
    <property type="term" value="P:translation"/>
    <property type="evidence" value="ECO:0007669"/>
    <property type="project" value="UniProtKB-UniRule"/>
</dbReference>
<dbReference type="Gene3D" id="3.90.45.10">
    <property type="entry name" value="Peptide deformylase"/>
    <property type="match status" value="1"/>
</dbReference>
<dbReference type="Proteomes" id="UP000304880">
    <property type="component" value="Unassembled WGS sequence"/>
</dbReference>
<comment type="function">
    <text evidence="2">Removes the formyl group from the N-terminal Met of newly synthesized proteins. Requires at least a dipeptide for an efficient rate of reaction. N-terminal L-methionine is a prerequisite for activity but the enzyme has broad specificity at other positions.</text>
</comment>
<dbReference type="NCBIfam" id="TIGR00079">
    <property type="entry name" value="pept_deformyl"/>
    <property type="match status" value="1"/>
</dbReference>
<evidence type="ECO:0000313" key="4">
    <source>
        <dbReference type="Proteomes" id="UP000304880"/>
    </source>
</evidence>
<feature type="binding site" evidence="2">
    <location>
        <position position="116"/>
    </location>
    <ligand>
        <name>Fe cation</name>
        <dbReference type="ChEBI" id="CHEBI:24875"/>
    </ligand>
</feature>
<dbReference type="EC" id="3.5.1.88" evidence="2"/>
<dbReference type="CDD" id="cd00487">
    <property type="entry name" value="Pep_deformylase"/>
    <property type="match status" value="1"/>
</dbReference>
<gene>
    <name evidence="2 3" type="primary">def</name>
    <name evidence="3" type="ORF">FHD67_17945</name>
</gene>
<dbReference type="EMBL" id="VDDC01000045">
    <property type="protein sequence ID" value="TNH37889.1"/>
    <property type="molecule type" value="Genomic_DNA"/>
</dbReference>
<dbReference type="SUPFAM" id="SSF56420">
    <property type="entry name" value="Peptide deformylase"/>
    <property type="match status" value="1"/>
</dbReference>
<accession>A0A5C4R1T6</accession>
<dbReference type="GO" id="GO:0042586">
    <property type="term" value="F:peptide deformylase activity"/>
    <property type="evidence" value="ECO:0007669"/>
    <property type="project" value="UniProtKB-UniRule"/>
</dbReference>
<feature type="active site" evidence="2">
    <location>
        <position position="159"/>
    </location>
</feature>
<keyword evidence="2 3" id="KW-0378">Hydrolase</keyword>
<keyword evidence="4" id="KW-1185">Reference proteome</keyword>
<comment type="similarity">
    <text evidence="1 2">Belongs to the polypeptide deformylase family.</text>
</comment>
<dbReference type="PANTHER" id="PTHR10458">
    <property type="entry name" value="PEPTIDE DEFORMYLASE"/>
    <property type="match status" value="1"/>
</dbReference>
<feature type="binding site" evidence="2">
    <location>
        <position position="158"/>
    </location>
    <ligand>
        <name>Fe cation</name>
        <dbReference type="ChEBI" id="CHEBI:24875"/>
    </ligand>
</feature>
<keyword evidence="2" id="KW-0479">Metal-binding</keyword>
<evidence type="ECO:0000256" key="1">
    <source>
        <dbReference type="ARBA" id="ARBA00010759"/>
    </source>
</evidence>
<organism evidence="3 4">
    <name type="scientific">Paracoccus haeundaensis</name>
    <dbReference type="NCBI Taxonomy" id="225362"/>
    <lineage>
        <taxon>Bacteria</taxon>
        <taxon>Pseudomonadati</taxon>
        <taxon>Pseudomonadota</taxon>
        <taxon>Alphaproteobacteria</taxon>
        <taxon>Rhodobacterales</taxon>
        <taxon>Paracoccaceae</taxon>
        <taxon>Paracoccus</taxon>
    </lineage>
</organism>
<dbReference type="GO" id="GO:0046872">
    <property type="term" value="F:metal ion binding"/>
    <property type="evidence" value="ECO:0007669"/>
    <property type="project" value="UniProtKB-KW"/>
</dbReference>
<evidence type="ECO:0000313" key="3">
    <source>
        <dbReference type="EMBL" id="TNH37889.1"/>
    </source>
</evidence>
<evidence type="ECO:0000256" key="2">
    <source>
        <dbReference type="HAMAP-Rule" id="MF_00163"/>
    </source>
</evidence>
<dbReference type="PRINTS" id="PR01576">
    <property type="entry name" value="PDEFORMYLASE"/>
</dbReference>
<dbReference type="Pfam" id="PF01327">
    <property type="entry name" value="Pep_deformylase"/>
    <property type="match status" value="1"/>
</dbReference>
<sequence length="171" mass="18693">MPDRTGASGWMRPDLPGDLGRGTLRDIVLWPDPRLRLRAEPAGYMTGPELRVLAADMLATMYHAQGRGLAAPQIGVLRRIFVMDAGWKNGVPAPLVLIDPEILVRSPQTETATEGCLSIPGRPVEVTRPAAIGIGWYDLDGRYQVRDMQGPAARIAQHEVDHLDGLLIVKD</sequence>
<dbReference type="AlphaFoldDB" id="A0A5C4R1T6"/>
<dbReference type="NCBIfam" id="NF001159">
    <property type="entry name" value="PRK00150.1-3"/>
    <property type="match status" value="1"/>
</dbReference>
<comment type="catalytic activity">
    <reaction evidence="2">
        <text>N-terminal N-formyl-L-methionyl-[peptide] + H2O = N-terminal L-methionyl-[peptide] + formate</text>
        <dbReference type="Rhea" id="RHEA:24420"/>
        <dbReference type="Rhea" id="RHEA-COMP:10639"/>
        <dbReference type="Rhea" id="RHEA-COMP:10640"/>
        <dbReference type="ChEBI" id="CHEBI:15377"/>
        <dbReference type="ChEBI" id="CHEBI:15740"/>
        <dbReference type="ChEBI" id="CHEBI:49298"/>
        <dbReference type="ChEBI" id="CHEBI:64731"/>
        <dbReference type="EC" id="3.5.1.88"/>
    </reaction>
</comment>
<keyword evidence="2" id="KW-0408">Iron</keyword>
<dbReference type="PIRSF" id="PIRSF004749">
    <property type="entry name" value="Pep_def"/>
    <property type="match status" value="1"/>
</dbReference>
<dbReference type="RefSeq" id="WP_139599541.1">
    <property type="nucleotide sequence ID" value="NZ_VDDC01000045.1"/>
</dbReference>
<comment type="caution">
    <text evidence="3">The sequence shown here is derived from an EMBL/GenBank/DDBJ whole genome shotgun (WGS) entry which is preliminary data.</text>
</comment>
<proteinExistence type="inferred from homology"/>
<dbReference type="PANTHER" id="PTHR10458:SF22">
    <property type="entry name" value="PEPTIDE DEFORMYLASE"/>
    <property type="match status" value="1"/>
</dbReference>
<protein>
    <recommendedName>
        <fullName evidence="2">Peptide deformylase</fullName>
        <shortName evidence="2">PDF</shortName>
        <ecNumber evidence="2">3.5.1.88</ecNumber>
    </recommendedName>
    <alternativeName>
        <fullName evidence="2">Polypeptide deformylase</fullName>
    </alternativeName>
</protein>
<name>A0A5C4R1T6_9RHOB</name>
<keyword evidence="2" id="KW-0648">Protein biosynthesis</keyword>
<comment type="cofactor">
    <cofactor evidence="2">
        <name>Fe(2+)</name>
        <dbReference type="ChEBI" id="CHEBI:29033"/>
    </cofactor>
    <text evidence="2">Binds 1 Fe(2+) ion.</text>
</comment>
<reference evidence="3 4" key="1">
    <citation type="submission" date="2019-06" db="EMBL/GenBank/DDBJ databases">
        <authorList>
            <person name="Li J."/>
        </authorList>
    </citation>
    <scope>NUCLEOTIDE SEQUENCE [LARGE SCALE GENOMIC DNA]</scope>
    <source>
        <strain evidence="3 4">CGMCC 1.8012</strain>
    </source>
</reference>
<feature type="binding site" evidence="2">
    <location>
        <position position="162"/>
    </location>
    <ligand>
        <name>Fe cation</name>
        <dbReference type="ChEBI" id="CHEBI:24875"/>
    </ligand>
</feature>